<dbReference type="EMBL" id="JBHTIW010000010">
    <property type="protein sequence ID" value="MFD0921073.1"/>
    <property type="molecule type" value="Genomic_DNA"/>
</dbReference>
<dbReference type="Proteomes" id="UP001597018">
    <property type="component" value="Unassembled WGS sequence"/>
</dbReference>
<reference evidence="2" key="1">
    <citation type="journal article" date="2019" name="Int. J. Syst. Evol. Microbiol.">
        <title>The Global Catalogue of Microorganisms (GCM) 10K type strain sequencing project: providing services to taxonomists for standard genome sequencing and annotation.</title>
        <authorList>
            <consortium name="The Broad Institute Genomics Platform"/>
            <consortium name="The Broad Institute Genome Sequencing Center for Infectious Disease"/>
            <person name="Wu L."/>
            <person name="Ma J."/>
        </authorList>
    </citation>
    <scope>NUCLEOTIDE SEQUENCE [LARGE SCALE GENOMIC DNA]</scope>
    <source>
        <strain evidence="2">CCUG 56401</strain>
    </source>
</reference>
<evidence type="ECO:0000313" key="1">
    <source>
        <dbReference type="EMBL" id="MFD0921073.1"/>
    </source>
</evidence>
<name>A0ABW3FTP1_9PSEU</name>
<keyword evidence="2" id="KW-1185">Reference proteome</keyword>
<accession>A0ABW3FTP1</accession>
<organism evidence="1 2">
    <name type="scientific">Saccharopolyspora rosea</name>
    <dbReference type="NCBI Taxonomy" id="524884"/>
    <lineage>
        <taxon>Bacteria</taxon>
        <taxon>Bacillati</taxon>
        <taxon>Actinomycetota</taxon>
        <taxon>Actinomycetes</taxon>
        <taxon>Pseudonocardiales</taxon>
        <taxon>Pseudonocardiaceae</taxon>
        <taxon>Saccharopolyspora</taxon>
    </lineage>
</organism>
<evidence type="ECO:0000313" key="2">
    <source>
        <dbReference type="Proteomes" id="UP001597018"/>
    </source>
</evidence>
<dbReference type="RefSeq" id="WP_345601751.1">
    <property type="nucleotide sequence ID" value="NZ_BAABLT010000048.1"/>
</dbReference>
<proteinExistence type="predicted"/>
<protein>
    <submittedName>
        <fullName evidence="1">Uncharacterized protein</fullName>
    </submittedName>
</protein>
<sequence length="118" mass="13267">MATWFTRLFAQHRSHRPPKRAIDLGLPTRKRLRITDSFATEKLNAAINSYEQLQAAYGYLCKVRKNAVEAALSRADAKAVGYIAERERHLAGQLVTAAEDLKALLQRRGYSDPPTRSA</sequence>
<gene>
    <name evidence="1" type="ORF">ACFQ16_15110</name>
</gene>
<comment type="caution">
    <text evidence="1">The sequence shown here is derived from an EMBL/GenBank/DDBJ whole genome shotgun (WGS) entry which is preliminary data.</text>
</comment>